<dbReference type="InterPro" id="IPR036864">
    <property type="entry name" value="Zn2-C6_fun-type_DNA-bd_sf"/>
</dbReference>
<dbReference type="GO" id="GO:0008270">
    <property type="term" value="F:zinc ion binding"/>
    <property type="evidence" value="ECO:0007669"/>
    <property type="project" value="InterPro"/>
</dbReference>
<dbReference type="Pfam" id="PF00172">
    <property type="entry name" value="Zn_clus"/>
    <property type="match status" value="1"/>
</dbReference>
<evidence type="ECO:0000256" key="5">
    <source>
        <dbReference type="ARBA" id="ARBA00023242"/>
    </source>
</evidence>
<evidence type="ECO:0000259" key="6">
    <source>
        <dbReference type="PROSITE" id="PS50048"/>
    </source>
</evidence>
<keyword evidence="3" id="KW-0805">Transcription regulation</keyword>
<keyword evidence="2" id="KW-0862">Zinc</keyword>
<dbReference type="PANTHER" id="PTHR47660">
    <property type="entry name" value="TRANSCRIPTION FACTOR WITH C2H2 AND ZN(2)-CYS(6) DNA BINDING DOMAIN (EUROFUNG)-RELATED-RELATED"/>
    <property type="match status" value="1"/>
</dbReference>
<evidence type="ECO:0000313" key="7">
    <source>
        <dbReference type="EMBL" id="KAF2704410.1"/>
    </source>
</evidence>
<dbReference type="InterPro" id="IPR001138">
    <property type="entry name" value="Zn2Cys6_DnaBD"/>
</dbReference>
<keyword evidence="4" id="KW-0804">Transcription</keyword>
<accession>A0A6G1JV84</accession>
<keyword evidence="5" id="KW-0539">Nucleus</keyword>
<name>A0A6G1JV84_9PLEO</name>
<dbReference type="EMBL" id="MU005782">
    <property type="protein sequence ID" value="KAF2704410.1"/>
    <property type="molecule type" value="Genomic_DNA"/>
</dbReference>
<evidence type="ECO:0000256" key="2">
    <source>
        <dbReference type="ARBA" id="ARBA00022833"/>
    </source>
</evidence>
<dbReference type="SUPFAM" id="SSF57701">
    <property type="entry name" value="Zn2/Cys6 DNA-binding domain"/>
    <property type="match status" value="1"/>
</dbReference>
<protein>
    <recommendedName>
        <fullName evidence="6">Zn(2)-C6 fungal-type domain-containing protein</fullName>
    </recommendedName>
</protein>
<dbReference type="OrthoDB" id="9930022at2759"/>
<dbReference type="GO" id="GO:0000981">
    <property type="term" value="F:DNA-binding transcription factor activity, RNA polymerase II-specific"/>
    <property type="evidence" value="ECO:0007669"/>
    <property type="project" value="InterPro"/>
</dbReference>
<keyword evidence="1" id="KW-0479">Metal-binding</keyword>
<evidence type="ECO:0000256" key="4">
    <source>
        <dbReference type="ARBA" id="ARBA00023163"/>
    </source>
</evidence>
<dbReference type="AlphaFoldDB" id="A0A6G1JV84"/>
<evidence type="ECO:0000256" key="3">
    <source>
        <dbReference type="ARBA" id="ARBA00023015"/>
    </source>
</evidence>
<evidence type="ECO:0000313" key="8">
    <source>
        <dbReference type="Proteomes" id="UP000799428"/>
    </source>
</evidence>
<dbReference type="Proteomes" id="UP000799428">
    <property type="component" value="Unassembled WGS sequence"/>
</dbReference>
<reference evidence="7" key="1">
    <citation type="journal article" date="2020" name="Stud. Mycol.">
        <title>101 Dothideomycetes genomes: a test case for predicting lifestyles and emergence of pathogens.</title>
        <authorList>
            <person name="Haridas S."/>
            <person name="Albert R."/>
            <person name="Binder M."/>
            <person name="Bloem J."/>
            <person name="Labutti K."/>
            <person name="Salamov A."/>
            <person name="Andreopoulos B."/>
            <person name="Baker S."/>
            <person name="Barry K."/>
            <person name="Bills G."/>
            <person name="Bluhm B."/>
            <person name="Cannon C."/>
            <person name="Castanera R."/>
            <person name="Culley D."/>
            <person name="Daum C."/>
            <person name="Ezra D."/>
            <person name="Gonzalez J."/>
            <person name="Henrissat B."/>
            <person name="Kuo A."/>
            <person name="Liang C."/>
            <person name="Lipzen A."/>
            <person name="Lutzoni F."/>
            <person name="Magnuson J."/>
            <person name="Mondo S."/>
            <person name="Nolan M."/>
            <person name="Ohm R."/>
            <person name="Pangilinan J."/>
            <person name="Park H.-J."/>
            <person name="Ramirez L."/>
            <person name="Alfaro M."/>
            <person name="Sun H."/>
            <person name="Tritt A."/>
            <person name="Yoshinaga Y."/>
            <person name="Zwiers L.-H."/>
            <person name="Turgeon B."/>
            <person name="Goodwin S."/>
            <person name="Spatafora J."/>
            <person name="Crous P."/>
            <person name="Grigoriev I."/>
        </authorList>
    </citation>
    <scope>NUCLEOTIDE SEQUENCE</scope>
    <source>
        <strain evidence="7">CBS 279.74</strain>
    </source>
</reference>
<dbReference type="PROSITE" id="PS50048">
    <property type="entry name" value="ZN2_CY6_FUNGAL_2"/>
    <property type="match status" value="1"/>
</dbReference>
<keyword evidence="8" id="KW-1185">Reference proteome</keyword>
<organism evidence="7 8">
    <name type="scientific">Pleomassaria siparia CBS 279.74</name>
    <dbReference type="NCBI Taxonomy" id="1314801"/>
    <lineage>
        <taxon>Eukaryota</taxon>
        <taxon>Fungi</taxon>
        <taxon>Dikarya</taxon>
        <taxon>Ascomycota</taxon>
        <taxon>Pezizomycotina</taxon>
        <taxon>Dothideomycetes</taxon>
        <taxon>Pleosporomycetidae</taxon>
        <taxon>Pleosporales</taxon>
        <taxon>Pleomassariaceae</taxon>
        <taxon>Pleomassaria</taxon>
    </lineage>
</organism>
<sequence>MFAEPSSRRKSCGECVKAKRKCGMELPKCKRCQKKNIACGYPNNRASVHETVIPDLEFPWLDDLMRDSNILPWTGVLQPQLEMLSGTPQQNLAPYQNIPEYLIATDTQGTARSTMARAETEAALHRFKTWPDKWLKEGKAPFIHPRLYISGMPKPLQEAYAACAIYSTMTVDNSFIAFTVIETKANDLLQSPNQPSWTPLDLLAAIQSLLIFQFIRLFDGDIRQRALAEKSEPMLASWTEELKSRTQEEQQYTTFTAPSWRSWIFAESVRRTITMSIFLTGIYSLVKHGYCTSADAITANSFTAQRRFWDTNSALEWERARQTYPSYWVDKMNFDHILQHGKGTEIEDFGLVMMIMYKGQDTVDHWLAVSNAERSFVIDPHFQQTLQGELRMGDGSMSSSELI</sequence>
<gene>
    <name evidence="7" type="ORF">K504DRAFT_537914</name>
</gene>
<dbReference type="Gene3D" id="4.10.240.10">
    <property type="entry name" value="Zn(2)-C6 fungal-type DNA-binding domain"/>
    <property type="match status" value="1"/>
</dbReference>
<feature type="domain" description="Zn(2)-C6 fungal-type" evidence="6">
    <location>
        <begin position="11"/>
        <end position="41"/>
    </location>
</feature>
<proteinExistence type="predicted"/>
<evidence type="ECO:0000256" key="1">
    <source>
        <dbReference type="ARBA" id="ARBA00022723"/>
    </source>
</evidence>
<dbReference type="CDD" id="cd00067">
    <property type="entry name" value="GAL4"/>
    <property type="match status" value="1"/>
</dbReference>
<dbReference type="PANTHER" id="PTHR47660:SF3">
    <property type="entry name" value="FINGER DOMAIN PROTEIN, PUTATIVE (AFU_ORTHOLOGUE AFUA_4G03310)-RELATED"/>
    <property type="match status" value="1"/>
</dbReference>